<dbReference type="SUPFAM" id="SSF56925">
    <property type="entry name" value="OMPA-like"/>
    <property type="match status" value="1"/>
</dbReference>
<feature type="domain" description="Porin opacity type" evidence="4">
    <location>
        <begin position="55"/>
        <end position="177"/>
    </location>
</feature>
<evidence type="ECO:0000313" key="5">
    <source>
        <dbReference type="EMBL" id="MDG6894805.1"/>
    </source>
</evidence>
<comment type="similarity">
    <text evidence="1">Belongs to the opacity porin family.</text>
</comment>
<sequence>MKKLFVIAALAALPLTVSAKGFYVQGDLGVSNLHIVDTEDNDLPNKAVFTQRISVGYDFERFRIAVDYTNFGKAKFDDYGASFKIQSFGVSGFYDFRNSSRFTPYVGARVGYSIAKITDYDLYFPETERKTSNSIGVLGGVQFSITDNFALNLGLEYNRLASDFGQFGGQVGLRYSF</sequence>
<accession>A0A9X4PGL6</accession>
<dbReference type="EMBL" id="LWID01000001">
    <property type="protein sequence ID" value="MDG6894805.1"/>
    <property type="molecule type" value="Genomic_DNA"/>
</dbReference>
<name>A0A9X4PGL6_9PAST</name>
<dbReference type="GO" id="GO:0015288">
    <property type="term" value="F:porin activity"/>
    <property type="evidence" value="ECO:0007669"/>
    <property type="project" value="InterPro"/>
</dbReference>
<feature type="chain" id="PRO_5040882483" description="Porin opacity type domain-containing protein" evidence="3">
    <location>
        <begin position="20"/>
        <end position="177"/>
    </location>
</feature>
<evidence type="ECO:0000256" key="3">
    <source>
        <dbReference type="SAM" id="SignalP"/>
    </source>
</evidence>
<dbReference type="NCBIfam" id="TIGR01414">
    <property type="entry name" value="autotrans_barl"/>
    <property type="match status" value="1"/>
</dbReference>
<keyword evidence="6" id="KW-1185">Reference proteome</keyword>
<reference evidence="5" key="1">
    <citation type="submission" date="2016-03" db="EMBL/GenBank/DDBJ databases">
        <title>Co-evolution between Pasteurellaceae and their hosts.</title>
        <authorList>
            <person name="Hansen M.J."/>
            <person name="Bojesen A.M."/>
            <person name="Planet P."/>
        </authorList>
    </citation>
    <scope>NUCLEOTIDE SEQUENCE</scope>
    <source>
        <strain evidence="5">146/S8/89</strain>
    </source>
</reference>
<organism evidence="5 6">
    <name type="scientific">Volucribacter amazonae</name>
    <dbReference type="NCBI Taxonomy" id="256731"/>
    <lineage>
        <taxon>Bacteria</taxon>
        <taxon>Pseudomonadati</taxon>
        <taxon>Pseudomonadota</taxon>
        <taxon>Gammaproteobacteria</taxon>
        <taxon>Pasteurellales</taxon>
        <taxon>Pasteurellaceae</taxon>
        <taxon>Volucribacter</taxon>
    </lineage>
</organism>
<evidence type="ECO:0000256" key="1">
    <source>
        <dbReference type="ARBA" id="ARBA00009830"/>
    </source>
</evidence>
<feature type="signal peptide" evidence="3">
    <location>
        <begin position="1"/>
        <end position="19"/>
    </location>
</feature>
<dbReference type="Proteomes" id="UP001155500">
    <property type="component" value="Unassembled WGS sequence"/>
</dbReference>
<dbReference type="AlphaFoldDB" id="A0A9X4PGL6"/>
<evidence type="ECO:0000313" key="6">
    <source>
        <dbReference type="Proteomes" id="UP001155500"/>
    </source>
</evidence>
<dbReference type="InterPro" id="IPR003394">
    <property type="entry name" value="Porin_opacity"/>
</dbReference>
<evidence type="ECO:0000259" key="4">
    <source>
        <dbReference type="Pfam" id="PF02462"/>
    </source>
</evidence>
<dbReference type="Gene3D" id="2.40.160.20">
    <property type="match status" value="1"/>
</dbReference>
<dbReference type="Pfam" id="PF02462">
    <property type="entry name" value="Opacity"/>
    <property type="match status" value="1"/>
</dbReference>
<gene>
    <name evidence="5" type="ORF">A6A20_04000</name>
</gene>
<comment type="caution">
    <text evidence="5">The sequence shown here is derived from an EMBL/GenBank/DDBJ whole genome shotgun (WGS) entry which is preliminary data.</text>
</comment>
<proteinExistence type="inferred from homology"/>
<dbReference type="GO" id="GO:0009279">
    <property type="term" value="C:cell outer membrane"/>
    <property type="evidence" value="ECO:0007669"/>
    <property type="project" value="UniProtKB-ARBA"/>
</dbReference>
<dbReference type="RefSeq" id="WP_279572265.1">
    <property type="nucleotide sequence ID" value="NZ_LWID01000001.1"/>
</dbReference>
<dbReference type="InterPro" id="IPR006315">
    <property type="entry name" value="OM_autotransptr_brl_dom"/>
</dbReference>
<evidence type="ECO:0000256" key="2">
    <source>
        <dbReference type="ARBA" id="ARBA00022729"/>
    </source>
</evidence>
<protein>
    <recommendedName>
        <fullName evidence="4">Porin opacity type domain-containing protein</fullName>
    </recommendedName>
</protein>
<keyword evidence="2 3" id="KW-0732">Signal</keyword>
<dbReference type="InterPro" id="IPR011250">
    <property type="entry name" value="OMP/PagP_B-barrel"/>
</dbReference>